<sequence length="132" mass="13805">MHSHFLVEPPAVPLPLPATDPDAMPIDLAHLFRMTLGDARLQAEVLDLFDQQIALLVARMDTAPPAAMATLAHTLKGSARGVGAWEIVTAAEAIEAAVAAGSEIEGPLAAMDRAGAEARAAIARLRRDRAPA</sequence>
<evidence type="ECO:0000256" key="1">
    <source>
        <dbReference type="ARBA" id="ARBA00023012"/>
    </source>
</evidence>
<organism evidence="3 4">
    <name type="scientific">Rhodoplanes elegans</name>
    <dbReference type="NCBI Taxonomy" id="29408"/>
    <lineage>
        <taxon>Bacteria</taxon>
        <taxon>Pseudomonadati</taxon>
        <taxon>Pseudomonadota</taxon>
        <taxon>Alphaproteobacteria</taxon>
        <taxon>Hyphomicrobiales</taxon>
        <taxon>Nitrobacteraceae</taxon>
        <taxon>Rhodoplanes</taxon>
    </lineage>
</organism>
<reference evidence="3 4" key="1">
    <citation type="submission" date="2017-07" db="EMBL/GenBank/DDBJ databases">
        <title>Draft Genome Sequences of Select Purple Nonsulfur Bacteria.</title>
        <authorList>
            <person name="Lasarre B."/>
            <person name="Mckinlay J.B."/>
        </authorList>
    </citation>
    <scope>NUCLEOTIDE SEQUENCE [LARGE SCALE GENOMIC DNA]</scope>
    <source>
        <strain evidence="3 4">DSM 11907</strain>
    </source>
</reference>
<evidence type="ECO:0000313" key="3">
    <source>
        <dbReference type="EMBL" id="RAI41576.1"/>
    </source>
</evidence>
<dbReference type="Gene3D" id="1.20.120.160">
    <property type="entry name" value="HPT domain"/>
    <property type="match status" value="1"/>
</dbReference>
<dbReference type="RefSeq" id="WP_111355494.1">
    <property type="nucleotide sequence ID" value="NZ_NPEU01000014.1"/>
</dbReference>
<dbReference type="EMBL" id="NPEU01000014">
    <property type="protein sequence ID" value="RAI41576.1"/>
    <property type="molecule type" value="Genomic_DNA"/>
</dbReference>
<dbReference type="SUPFAM" id="SSF47226">
    <property type="entry name" value="Histidine-containing phosphotransfer domain, HPT domain"/>
    <property type="match status" value="1"/>
</dbReference>
<accession>A0A327KU67</accession>
<dbReference type="AlphaFoldDB" id="A0A327KU67"/>
<gene>
    <name evidence="3" type="ORF">CH338_02670</name>
</gene>
<name>A0A327KU67_9BRAD</name>
<dbReference type="InterPro" id="IPR036641">
    <property type="entry name" value="HPT_dom_sf"/>
</dbReference>
<dbReference type="Proteomes" id="UP000248863">
    <property type="component" value="Unassembled WGS sequence"/>
</dbReference>
<dbReference type="OrthoDB" id="8454588at2"/>
<dbReference type="Pfam" id="PF01627">
    <property type="entry name" value="Hpt"/>
    <property type="match status" value="1"/>
</dbReference>
<dbReference type="InterPro" id="IPR008207">
    <property type="entry name" value="Sig_transdc_His_kin_Hpt_dom"/>
</dbReference>
<dbReference type="GO" id="GO:0000160">
    <property type="term" value="P:phosphorelay signal transduction system"/>
    <property type="evidence" value="ECO:0007669"/>
    <property type="project" value="UniProtKB-KW"/>
</dbReference>
<evidence type="ECO:0000313" key="4">
    <source>
        <dbReference type="Proteomes" id="UP000248863"/>
    </source>
</evidence>
<protein>
    <recommendedName>
        <fullName evidence="2">HPt domain-containing protein</fullName>
    </recommendedName>
</protein>
<keyword evidence="1" id="KW-0902">Two-component regulatory system</keyword>
<evidence type="ECO:0000259" key="2">
    <source>
        <dbReference type="Pfam" id="PF01627"/>
    </source>
</evidence>
<comment type="caution">
    <text evidence="3">The sequence shown here is derived from an EMBL/GenBank/DDBJ whole genome shotgun (WGS) entry which is preliminary data.</text>
</comment>
<proteinExistence type="predicted"/>
<keyword evidence="4" id="KW-1185">Reference proteome</keyword>
<dbReference type="GO" id="GO:0004672">
    <property type="term" value="F:protein kinase activity"/>
    <property type="evidence" value="ECO:0007669"/>
    <property type="project" value="UniProtKB-ARBA"/>
</dbReference>
<feature type="domain" description="HPt" evidence="2">
    <location>
        <begin position="50"/>
        <end position="127"/>
    </location>
</feature>